<dbReference type="InterPro" id="IPR000994">
    <property type="entry name" value="Pept_M24"/>
</dbReference>
<dbReference type="InterPro" id="IPR036005">
    <property type="entry name" value="Creatinase/aminopeptidase-like"/>
</dbReference>
<dbReference type="PANTHER" id="PTHR43330:SF8">
    <property type="entry name" value="METHIONINE AMINOPEPTIDASE 1D, MITOCHONDRIAL"/>
    <property type="match status" value="1"/>
</dbReference>
<dbReference type="SUPFAM" id="SSF55920">
    <property type="entry name" value="Creatinase/aminopeptidase"/>
    <property type="match status" value="1"/>
</dbReference>
<dbReference type="InterPro" id="IPR002467">
    <property type="entry name" value="Pept_M24A_MAP1"/>
</dbReference>
<evidence type="ECO:0000259" key="7">
    <source>
        <dbReference type="Pfam" id="PF00557"/>
    </source>
</evidence>
<comment type="function">
    <text evidence="6">Cotranslationally removes the N-terminal methionine from nascent proteins. The N-terminal methionine is often cleaved when the second residue in the primary sequence is small and uncharged (Met-Ala-, Cys, Gly, Pro, Ser, Thr, or Val).</text>
</comment>
<dbReference type="HAMAP" id="MF_01974">
    <property type="entry name" value="MetAP_1"/>
    <property type="match status" value="1"/>
</dbReference>
<proteinExistence type="inferred from homology"/>
<dbReference type="PANTHER" id="PTHR43330">
    <property type="entry name" value="METHIONINE AMINOPEPTIDASE"/>
    <property type="match status" value="1"/>
</dbReference>
<protein>
    <recommendedName>
        <fullName evidence="6">Methionine aminopeptidase</fullName>
        <ecNumber evidence="6">3.4.11.18</ecNumber>
    </recommendedName>
</protein>
<feature type="binding site" evidence="5">
    <location>
        <position position="172"/>
    </location>
    <ligand>
        <name>a divalent metal cation</name>
        <dbReference type="ChEBI" id="CHEBI:60240"/>
        <label>2</label>
        <note>catalytic</note>
    </ligand>
</feature>
<accession>A0A0B6ZZ46</accession>
<evidence type="ECO:0000256" key="1">
    <source>
        <dbReference type="ARBA" id="ARBA00022438"/>
    </source>
</evidence>
<keyword evidence="3 5" id="KW-0479">Metal-binding</keyword>
<evidence type="ECO:0000256" key="3">
    <source>
        <dbReference type="ARBA" id="ARBA00022723"/>
    </source>
</evidence>
<feature type="binding site" evidence="5">
    <location>
        <position position="144"/>
    </location>
    <ligand>
        <name>substrate</name>
    </ligand>
</feature>
<dbReference type="CDD" id="cd01086">
    <property type="entry name" value="MetAP1"/>
    <property type="match status" value="1"/>
</dbReference>
<organism evidence="8">
    <name type="scientific">Arion vulgaris</name>
    <dbReference type="NCBI Taxonomy" id="1028688"/>
    <lineage>
        <taxon>Eukaryota</taxon>
        <taxon>Metazoa</taxon>
        <taxon>Spiralia</taxon>
        <taxon>Lophotrochozoa</taxon>
        <taxon>Mollusca</taxon>
        <taxon>Gastropoda</taxon>
        <taxon>Heterobranchia</taxon>
        <taxon>Euthyneura</taxon>
        <taxon>Panpulmonata</taxon>
        <taxon>Eupulmonata</taxon>
        <taxon>Stylommatophora</taxon>
        <taxon>Helicina</taxon>
        <taxon>Arionoidea</taxon>
        <taxon>Arionidae</taxon>
        <taxon>Arion</taxon>
    </lineage>
</organism>
<dbReference type="GO" id="GO:0046872">
    <property type="term" value="F:metal ion binding"/>
    <property type="evidence" value="ECO:0007669"/>
    <property type="project" value="UniProtKB-UniRule"/>
</dbReference>
<dbReference type="Gene3D" id="3.90.230.10">
    <property type="entry name" value="Creatinase/methionine aminopeptidase superfamily"/>
    <property type="match status" value="1"/>
</dbReference>
<evidence type="ECO:0000256" key="4">
    <source>
        <dbReference type="ARBA" id="ARBA00022801"/>
    </source>
</evidence>
<dbReference type="Pfam" id="PF00557">
    <property type="entry name" value="Peptidase_M24"/>
    <property type="match status" value="1"/>
</dbReference>
<feature type="binding site" evidence="5">
    <location>
        <position position="300"/>
    </location>
    <ligand>
        <name>a divalent metal cation</name>
        <dbReference type="ChEBI" id="CHEBI:60240"/>
        <label>2</label>
        <note>catalytic</note>
    </ligand>
</feature>
<evidence type="ECO:0000256" key="5">
    <source>
        <dbReference type="HAMAP-Rule" id="MF_03174"/>
    </source>
</evidence>
<dbReference type="NCBIfam" id="TIGR00500">
    <property type="entry name" value="met_pdase_I"/>
    <property type="match status" value="1"/>
</dbReference>
<evidence type="ECO:0000256" key="6">
    <source>
        <dbReference type="RuleBase" id="RU003653"/>
    </source>
</evidence>
<reference evidence="8" key="1">
    <citation type="submission" date="2014-12" db="EMBL/GenBank/DDBJ databases">
        <title>Insight into the proteome of Arion vulgaris.</title>
        <authorList>
            <person name="Aradska J."/>
            <person name="Bulat T."/>
            <person name="Smidak R."/>
            <person name="Sarate P."/>
            <person name="Gangsoo J."/>
            <person name="Sialana F."/>
            <person name="Bilban M."/>
            <person name="Lubec G."/>
        </authorList>
    </citation>
    <scope>NUCLEOTIDE SEQUENCE</scope>
    <source>
        <tissue evidence="8">Skin</tissue>
    </source>
</reference>
<dbReference type="GO" id="GO:0070006">
    <property type="term" value="F:metalloaminopeptidase activity"/>
    <property type="evidence" value="ECO:0007669"/>
    <property type="project" value="UniProtKB-UniRule"/>
</dbReference>
<name>A0A0B6ZZ46_9EUPU</name>
<feature type="binding site" evidence="5">
    <location>
        <position position="235"/>
    </location>
    <ligand>
        <name>a divalent metal cation</name>
        <dbReference type="ChEBI" id="CHEBI:60240"/>
        <label>2</label>
        <note>catalytic</note>
    </ligand>
</feature>
<feature type="binding site" evidence="5">
    <location>
        <position position="300"/>
    </location>
    <ligand>
        <name>a divalent metal cation</name>
        <dbReference type="ChEBI" id="CHEBI:60240"/>
        <label>1</label>
    </ligand>
</feature>
<dbReference type="EMBL" id="HACG01026120">
    <property type="protein sequence ID" value="CEK72985.1"/>
    <property type="molecule type" value="Transcribed_RNA"/>
</dbReference>
<evidence type="ECO:0000313" key="8">
    <source>
        <dbReference type="EMBL" id="CEK72985.1"/>
    </source>
</evidence>
<keyword evidence="4 5" id="KW-0378">Hydrolase</keyword>
<comment type="catalytic activity">
    <reaction evidence="5 6">
        <text>Release of N-terminal amino acids, preferentially methionine, from peptides and arylamides.</text>
        <dbReference type="EC" id="3.4.11.18"/>
    </reaction>
</comment>
<evidence type="ECO:0000256" key="2">
    <source>
        <dbReference type="ARBA" id="ARBA00022670"/>
    </source>
</evidence>
<keyword evidence="1 5" id="KW-0031">Aminopeptidase</keyword>
<feature type="domain" description="Peptidase M24" evidence="7">
    <location>
        <begin position="79"/>
        <end position="307"/>
    </location>
</feature>
<keyword evidence="2 5" id="KW-0645">Protease</keyword>
<dbReference type="PROSITE" id="PS00680">
    <property type="entry name" value="MAP_1"/>
    <property type="match status" value="1"/>
</dbReference>
<feature type="binding site" evidence="5">
    <location>
        <position position="242"/>
    </location>
    <ligand>
        <name>substrate</name>
    </ligand>
</feature>
<dbReference type="InterPro" id="IPR001714">
    <property type="entry name" value="Pept_M24_MAP"/>
</dbReference>
<feature type="binding site" evidence="5">
    <location>
        <position position="172"/>
    </location>
    <ligand>
        <name>a divalent metal cation</name>
        <dbReference type="ChEBI" id="CHEBI:60240"/>
        <label>1</label>
    </ligand>
</feature>
<comment type="similarity">
    <text evidence="5">Belongs to the peptidase M24A family. Methionine aminopeptidase type 1 subfamily.</text>
</comment>
<dbReference type="AlphaFoldDB" id="A0A0B6ZZ46"/>
<comment type="cofactor">
    <cofactor evidence="5">
        <name>Co(2+)</name>
        <dbReference type="ChEBI" id="CHEBI:48828"/>
    </cofactor>
    <cofactor evidence="5">
        <name>Zn(2+)</name>
        <dbReference type="ChEBI" id="CHEBI:29105"/>
    </cofactor>
    <cofactor evidence="5">
        <name>Mn(2+)</name>
        <dbReference type="ChEBI" id="CHEBI:29035"/>
    </cofactor>
    <cofactor evidence="5">
        <name>Fe(2+)</name>
        <dbReference type="ChEBI" id="CHEBI:29033"/>
    </cofactor>
    <text evidence="5">Binds 2 divalent metal cations per subunit. Has a high-affinity and a low affinity metal-binding site. The true nature of the physiological cofactor is under debate. The enzyme is active with cobalt, zinc, manganese or divalent iron ions. Most likely, methionine aminopeptidases function as mononuclear Fe(2+)-metalloproteases under physiological conditions, and the catalytically relevant metal-binding site has been assigned to the histidine-containing high-affinity site.</text>
</comment>
<feature type="binding site" evidence="5">
    <location>
        <position position="161"/>
    </location>
    <ligand>
        <name>a divalent metal cation</name>
        <dbReference type="ChEBI" id="CHEBI:60240"/>
        <label>1</label>
    </ligand>
</feature>
<dbReference type="GO" id="GO:0006508">
    <property type="term" value="P:proteolysis"/>
    <property type="evidence" value="ECO:0007669"/>
    <property type="project" value="UniProtKB-KW"/>
</dbReference>
<sequence length="315" mass="34552">MASAANFQRKIITIMYSCPFTRLLSTTPQTMTRKPFNKSVKCKYLYNVPETIPVPSYVSTGVVNAPKYAEIKTDEQVKMMRPACQLAASILRVVGENIKPGITTEEINSLVHSKCIEAGAYPSPLKYKGYPKSVCTSVNHVACHGIPGHLELQLGDIINVDITVFYKGYHGDTSETFTVGIVDERTKDLVETARLCRDVGISVCKNGALFSDIGDIIYFTADRAGFEVIPYFCGHGIGEYFHGPPDIVHVPSDSVGNQHMVSGMTFTIEPILCDGSPEIKILDDDWTVVTVDGSKSAQFEHTILVTDEGCEILTI</sequence>
<dbReference type="EC" id="3.4.11.18" evidence="6"/>
<dbReference type="GO" id="GO:0004239">
    <property type="term" value="F:initiator methionyl aminopeptidase activity"/>
    <property type="evidence" value="ECO:0007669"/>
    <property type="project" value="UniProtKB-UniRule"/>
</dbReference>
<feature type="binding site" evidence="5">
    <location>
        <position position="269"/>
    </location>
    <ligand>
        <name>a divalent metal cation</name>
        <dbReference type="ChEBI" id="CHEBI:60240"/>
        <label>2</label>
        <note>catalytic</note>
    </ligand>
</feature>
<dbReference type="PRINTS" id="PR00599">
    <property type="entry name" value="MAPEPTIDASE"/>
</dbReference>
<gene>
    <name evidence="8" type="primary">ORF84796</name>
</gene>